<name>A0A2A2JR36_9BILA</name>
<evidence type="ECO:0000313" key="2">
    <source>
        <dbReference type="Proteomes" id="UP000218231"/>
    </source>
</evidence>
<proteinExistence type="predicted"/>
<keyword evidence="2" id="KW-1185">Reference proteome</keyword>
<sequence length="151" mass="17439">MFLLFCFASGVAASKLTSYEMKLDELPIRKHSNGGTLVHPSEDVLMDIAYDVFSAAPESTSCQQCWNRAVELRKNLRPTIQMLRHWGEEDKSRLYKKLSNVHNDMCTGKELVYPELCDEKQFTRRIAVIRGESLSKICRNECEKELTTRYV</sequence>
<dbReference type="Proteomes" id="UP000218231">
    <property type="component" value="Unassembled WGS sequence"/>
</dbReference>
<dbReference type="EMBL" id="LIAE01010271">
    <property type="protein sequence ID" value="PAV64168.1"/>
    <property type="molecule type" value="Genomic_DNA"/>
</dbReference>
<accession>A0A2A2JR36</accession>
<reference evidence="1 2" key="1">
    <citation type="journal article" date="2017" name="Curr. Biol.">
        <title>Genome architecture and evolution of a unichromosomal asexual nematode.</title>
        <authorList>
            <person name="Fradin H."/>
            <person name="Zegar C."/>
            <person name="Gutwein M."/>
            <person name="Lucas J."/>
            <person name="Kovtun M."/>
            <person name="Corcoran D."/>
            <person name="Baugh L.R."/>
            <person name="Kiontke K."/>
            <person name="Gunsalus K."/>
            <person name="Fitch D.H."/>
            <person name="Piano F."/>
        </authorList>
    </citation>
    <scope>NUCLEOTIDE SEQUENCE [LARGE SCALE GENOMIC DNA]</scope>
    <source>
        <strain evidence="1">PF1309</strain>
    </source>
</reference>
<organism evidence="1 2">
    <name type="scientific">Diploscapter pachys</name>
    <dbReference type="NCBI Taxonomy" id="2018661"/>
    <lineage>
        <taxon>Eukaryota</taxon>
        <taxon>Metazoa</taxon>
        <taxon>Ecdysozoa</taxon>
        <taxon>Nematoda</taxon>
        <taxon>Chromadorea</taxon>
        <taxon>Rhabditida</taxon>
        <taxon>Rhabditina</taxon>
        <taxon>Rhabditomorpha</taxon>
        <taxon>Rhabditoidea</taxon>
        <taxon>Rhabditidae</taxon>
        <taxon>Diploscapter</taxon>
    </lineage>
</organism>
<gene>
    <name evidence="1" type="ORF">WR25_24530</name>
</gene>
<evidence type="ECO:0000313" key="1">
    <source>
        <dbReference type="EMBL" id="PAV64168.1"/>
    </source>
</evidence>
<comment type="caution">
    <text evidence="1">The sequence shown here is derived from an EMBL/GenBank/DDBJ whole genome shotgun (WGS) entry which is preliminary data.</text>
</comment>
<dbReference type="AlphaFoldDB" id="A0A2A2JR36"/>
<protein>
    <submittedName>
        <fullName evidence="1">Uncharacterized protein</fullName>
    </submittedName>
</protein>